<evidence type="ECO:0000256" key="4">
    <source>
        <dbReference type="ARBA" id="ARBA00035215"/>
    </source>
</evidence>
<evidence type="ECO:0000256" key="3">
    <source>
        <dbReference type="ARBA" id="ARBA00023274"/>
    </source>
</evidence>
<gene>
    <name evidence="7" type="ORF">BpHYR1_004575</name>
</gene>
<evidence type="ECO:0000256" key="5">
    <source>
        <dbReference type="ARBA" id="ARBA00035318"/>
    </source>
</evidence>
<dbReference type="InterPro" id="IPR039660">
    <property type="entry name" value="Ribosomal_eL14"/>
</dbReference>
<dbReference type="SUPFAM" id="SSF50104">
    <property type="entry name" value="Translation proteins SH3-like domain"/>
    <property type="match status" value="1"/>
</dbReference>
<dbReference type="Proteomes" id="UP000276133">
    <property type="component" value="Unassembled WGS sequence"/>
</dbReference>
<keyword evidence="8" id="KW-1185">Reference proteome</keyword>
<organism evidence="7 8">
    <name type="scientific">Brachionus plicatilis</name>
    <name type="common">Marine rotifer</name>
    <name type="synonym">Brachionus muelleri</name>
    <dbReference type="NCBI Taxonomy" id="10195"/>
    <lineage>
        <taxon>Eukaryota</taxon>
        <taxon>Metazoa</taxon>
        <taxon>Spiralia</taxon>
        <taxon>Gnathifera</taxon>
        <taxon>Rotifera</taxon>
        <taxon>Eurotatoria</taxon>
        <taxon>Monogononta</taxon>
        <taxon>Pseudotrocha</taxon>
        <taxon>Ploima</taxon>
        <taxon>Brachionidae</taxon>
        <taxon>Brachionus</taxon>
    </lineage>
</organism>
<dbReference type="GO" id="GO:0003735">
    <property type="term" value="F:structural constituent of ribosome"/>
    <property type="evidence" value="ECO:0007669"/>
    <property type="project" value="InterPro"/>
</dbReference>
<name>A0A3M7PBW5_BRAPC</name>
<accession>A0A3M7PBW5</accession>
<dbReference type="OrthoDB" id="1875589at2759"/>
<dbReference type="GO" id="GO:0042273">
    <property type="term" value="P:ribosomal large subunit biogenesis"/>
    <property type="evidence" value="ECO:0007669"/>
    <property type="project" value="TreeGrafter"/>
</dbReference>
<reference evidence="7 8" key="1">
    <citation type="journal article" date="2018" name="Sci. Rep.">
        <title>Genomic signatures of local adaptation to the degree of environmental predictability in rotifers.</title>
        <authorList>
            <person name="Franch-Gras L."/>
            <person name="Hahn C."/>
            <person name="Garcia-Roger E.M."/>
            <person name="Carmona M.J."/>
            <person name="Serra M."/>
            <person name="Gomez A."/>
        </authorList>
    </citation>
    <scope>NUCLEOTIDE SEQUENCE [LARGE SCALE GENOMIC DNA]</scope>
    <source>
        <strain evidence="7">HYR1</strain>
    </source>
</reference>
<dbReference type="PANTHER" id="PTHR11127:SF2">
    <property type="entry name" value="LARGE RIBOSOMAL SUBUNIT PROTEIN EL14"/>
    <property type="match status" value="1"/>
</dbReference>
<evidence type="ECO:0000256" key="2">
    <source>
        <dbReference type="ARBA" id="ARBA00022980"/>
    </source>
</evidence>
<dbReference type="EMBL" id="REGN01012291">
    <property type="protein sequence ID" value="RMZ96250.1"/>
    <property type="molecule type" value="Genomic_DNA"/>
</dbReference>
<dbReference type="InterPro" id="IPR008991">
    <property type="entry name" value="Translation_prot_SH3-like_sf"/>
</dbReference>
<comment type="similarity">
    <text evidence="1">Belongs to the eukaryotic ribosomal protein eL14 family.</text>
</comment>
<dbReference type="InterPro" id="IPR014722">
    <property type="entry name" value="Rib_uL2_dom2"/>
</dbReference>
<dbReference type="Gene3D" id="2.30.30.30">
    <property type="match status" value="1"/>
</dbReference>
<evidence type="ECO:0000259" key="6">
    <source>
        <dbReference type="Pfam" id="PF01929"/>
    </source>
</evidence>
<protein>
    <recommendedName>
        <fullName evidence="4">Large ribosomal subunit protein eL14</fullName>
    </recommendedName>
    <alternativeName>
        <fullName evidence="5">60S ribosomal protein L14</fullName>
    </alternativeName>
</protein>
<dbReference type="InterPro" id="IPR002784">
    <property type="entry name" value="Ribosomal_eL14_dom"/>
</dbReference>
<evidence type="ECO:0000313" key="7">
    <source>
        <dbReference type="EMBL" id="RMZ96250.1"/>
    </source>
</evidence>
<sequence length="150" mass="16859">MTYTKFVEIGRVAFVAFGPEQGKLIAIVDIIDQNRVLADGPNFRRQALNLKTLYLTKFTIRIQHSARAASVKAAWAKAEIDKKWAESGWAKRLAAKKARTSLSDFDRFKLMKAKQTRNRLIALEVGKLRIKTRKANAVAKKSGAKKTGKK</sequence>
<evidence type="ECO:0000256" key="1">
    <source>
        <dbReference type="ARBA" id="ARBA00006592"/>
    </source>
</evidence>
<feature type="domain" description="Large ribosomal subunit protein eL14" evidence="6">
    <location>
        <begin position="45"/>
        <end position="118"/>
    </location>
</feature>
<keyword evidence="2" id="KW-0689">Ribosomal protein</keyword>
<dbReference type="Pfam" id="PF01929">
    <property type="entry name" value="Ribosomal_L14e"/>
    <property type="match status" value="1"/>
</dbReference>
<comment type="caution">
    <text evidence="7">The sequence shown here is derived from an EMBL/GenBank/DDBJ whole genome shotgun (WGS) entry which is preliminary data.</text>
</comment>
<proteinExistence type="inferred from homology"/>
<dbReference type="Gene3D" id="6.10.250.2270">
    <property type="match status" value="1"/>
</dbReference>
<dbReference type="STRING" id="10195.A0A3M7PBW5"/>
<dbReference type="GO" id="GO:0022625">
    <property type="term" value="C:cytosolic large ribosomal subunit"/>
    <property type="evidence" value="ECO:0007669"/>
    <property type="project" value="TreeGrafter"/>
</dbReference>
<dbReference type="GO" id="GO:0003723">
    <property type="term" value="F:RNA binding"/>
    <property type="evidence" value="ECO:0007669"/>
    <property type="project" value="InterPro"/>
</dbReference>
<dbReference type="CDD" id="cd23702">
    <property type="entry name" value="eL14"/>
    <property type="match status" value="1"/>
</dbReference>
<evidence type="ECO:0000313" key="8">
    <source>
        <dbReference type="Proteomes" id="UP000276133"/>
    </source>
</evidence>
<dbReference type="AlphaFoldDB" id="A0A3M7PBW5"/>
<dbReference type="PANTHER" id="PTHR11127">
    <property type="entry name" value="60S RIBOSOMAL PROTEIN L14"/>
    <property type="match status" value="1"/>
</dbReference>
<keyword evidence="3" id="KW-0687">Ribonucleoprotein</keyword>
<dbReference type="GO" id="GO:0006412">
    <property type="term" value="P:translation"/>
    <property type="evidence" value="ECO:0007669"/>
    <property type="project" value="InterPro"/>
</dbReference>